<reference evidence="3 4" key="1">
    <citation type="submission" date="2019-09" db="EMBL/GenBank/DDBJ databases">
        <title>Phylogeny of genus Pseudoclavibacter and closely related genus.</title>
        <authorList>
            <person name="Li Y."/>
        </authorList>
    </citation>
    <scope>NUCLEOTIDE SEQUENCE [LARGE SCALE GENOMIC DNA]</scope>
    <source>
        <strain evidence="3 4">DSM 23821</strain>
    </source>
</reference>
<dbReference type="Proteomes" id="UP000467240">
    <property type="component" value="Unassembled WGS sequence"/>
</dbReference>
<dbReference type="PANTHER" id="PTHR45526:SF1">
    <property type="entry name" value="TRANSCRIPTIONAL REGULATORY PROTEIN DCUR-RELATED"/>
    <property type="match status" value="1"/>
</dbReference>
<evidence type="ECO:0000313" key="4">
    <source>
        <dbReference type="Proteomes" id="UP000467240"/>
    </source>
</evidence>
<accession>A0A7J5BNK8</accession>
<dbReference type="PANTHER" id="PTHR45526">
    <property type="entry name" value="TRANSCRIPTIONAL REGULATORY PROTEIN DPIA"/>
    <property type="match status" value="1"/>
</dbReference>
<keyword evidence="4" id="KW-1185">Reference proteome</keyword>
<dbReference type="SUPFAM" id="SSF46785">
    <property type="entry name" value="Winged helix' DNA-binding domain"/>
    <property type="match status" value="1"/>
</dbReference>
<dbReference type="SMART" id="SM00448">
    <property type="entry name" value="REC"/>
    <property type="match status" value="1"/>
</dbReference>
<dbReference type="PROSITE" id="PS50110">
    <property type="entry name" value="RESPONSE_REGULATORY"/>
    <property type="match status" value="1"/>
</dbReference>
<evidence type="ECO:0000256" key="1">
    <source>
        <dbReference type="PROSITE-ProRule" id="PRU00169"/>
    </source>
</evidence>
<dbReference type="OrthoDB" id="7187989at2"/>
<dbReference type="EMBL" id="WBJZ01000021">
    <property type="protein sequence ID" value="KAB1653838.1"/>
    <property type="molecule type" value="Genomic_DNA"/>
</dbReference>
<comment type="caution">
    <text evidence="3">The sequence shown here is derived from an EMBL/GenBank/DDBJ whole genome shotgun (WGS) entry which is preliminary data.</text>
</comment>
<dbReference type="InterPro" id="IPR011006">
    <property type="entry name" value="CheY-like_superfamily"/>
</dbReference>
<dbReference type="SUPFAM" id="SSF52172">
    <property type="entry name" value="CheY-like"/>
    <property type="match status" value="1"/>
</dbReference>
<dbReference type="GO" id="GO:0000156">
    <property type="term" value="F:phosphorelay response regulator activity"/>
    <property type="evidence" value="ECO:0007669"/>
    <property type="project" value="TreeGrafter"/>
</dbReference>
<keyword evidence="1" id="KW-0597">Phosphoprotein</keyword>
<protein>
    <submittedName>
        <fullName evidence="3">Response regulator</fullName>
    </submittedName>
</protein>
<evidence type="ECO:0000313" key="3">
    <source>
        <dbReference type="EMBL" id="KAB1653838.1"/>
    </source>
</evidence>
<dbReference type="InterPro" id="IPR036390">
    <property type="entry name" value="WH_DNA-bd_sf"/>
</dbReference>
<dbReference type="Gene3D" id="3.40.50.2300">
    <property type="match status" value="1"/>
</dbReference>
<dbReference type="InterPro" id="IPR051271">
    <property type="entry name" value="2C-system_Tx_regulators"/>
</dbReference>
<dbReference type="Pfam" id="PF00072">
    <property type="entry name" value="Response_reg"/>
    <property type="match status" value="1"/>
</dbReference>
<evidence type="ECO:0000259" key="2">
    <source>
        <dbReference type="PROSITE" id="PS50110"/>
    </source>
</evidence>
<feature type="domain" description="Response regulatory" evidence="2">
    <location>
        <begin position="53"/>
        <end position="170"/>
    </location>
</feature>
<feature type="modified residue" description="4-aspartylphosphate" evidence="1">
    <location>
        <position position="104"/>
    </location>
</feature>
<name>A0A7J5BNK8_9MICO</name>
<gene>
    <name evidence="3" type="ORF">F8O01_14535</name>
</gene>
<dbReference type="InterPro" id="IPR001789">
    <property type="entry name" value="Sig_transdc_resp-reg_receiver"/>
</dbReference>
<dbReference type="AlphaFoldDB" id="A0A7J5BNK8"/>
<proteinExistence type="predicted"/>
<sequence>MATRDRARRRARVRARAGWGALGHDRGARWREVLGGPAERTDVGGVVVSADFRVLVVEDDFAVARLHRRYLDAIGGFEIVDSVLTIADAERALAHTAVDLVLLDMFLPDATGIDLLRRVRSAASTPLDVIMVTAAPEPELVRQALELGVVDYLLKPFRPEEFELRLRRYAQRRSRADALAAAALSQAQIDALQGRHPAPTQTASLPKGLSRTTAALVRDELRRLDGPVTAAELGELMGMSRVSARRYLEYFAGRDRVEVRPKYGDAGRPQHLYRWVGGDEL</sequence>
<organism evidence="3 4">
    <name type="scientific">Pseudoclavibacter chungangensis</name>
    <dbReference type="NCBI Taxonomy" id="587635"/>
    <lineage>
        <taxon>Bacteria</taxon>
        <taxon>Bacillati</taxon>
        <taxon>Actinomycetota</taxon>
        <taxon>Actinomycetes</taxon>
        <taxon>Micrococcales</taxon>
        <taxon>Microbacteriaceae</taxon>
        <taxon>Pseudoclavibacter</taxon>
    </lineage>
</organism>